<keyword evidence="3" id="KW-0498">Mitosis</keyword>
<organism evidence="8 9">
    <name type="scientific">Glycine soja</name>
    <name type="common">Wild soybean</name>
    <dbReference type="NCBI Taxonomy" id="3848"/>
    <lineage>
        <taxon>Eukaryota</taxon>
        <taxon>Viridiplantae</taxon>
        <taxon>Streptophyta</taxon>
        <taxon>Embryophyta</taxon>
        <taxon>Tracheophyta</taxon>
        <taxon>Spermatophyta</taxon>
        <taxon>Magnoliopsida</taxon>
        <taxon>eudicotyledons</taxon>
        <taxon>Gunneridae</taxon>
        <taxon>Pentapetalae</taxon>
        <taxon>rosids</taxon>
        <taxon>fabids</taxon>
        <taxon>Fabales</taxon>
        <taxon>Fabaceae</taxon>
        <taxon>Papilionoideae</taxon>
        <taxon>50 kb inversion clade</taxon>
        <taxon>NPAAA clade</taxon>
        <taxon>indigoferoid/millettioid clade</taxon>
        <taxon>Phaseoleae</taxon>
        <taxon>Glycine</taxon>
        <taxon>Glycine subgen. Soja</taxon>
    </lineage>
</organism>
<dbReference type="GO" id="GO:0070979">
    <property type="term" value="P:protein K11-linked ubiquitination"/>
    <property type="evidence" value="ECO:0007669"/>
    <property type="project" value="TreeGrafter"/>
</dbReference>
<evidence type="ECO:0000313" key="8">
    <source>
        <dbReference type="EMBL" id="RZC25389.1"/>
    </source>
</evidence>
<evidence type="ECO:0000256" key="3">
    <source>
        <dbReference type="ARBA" id="ARBA00022776"/>
    </source>
</evidence>
<dbReference type="AlphaFoldDB" id="A0A445LQ17"/>
<comment type="similarity">
    <text evidence="1">Belongs to the APC10 family.</text>
</comment>
<evidence type="ECO:0000259" key="7">
    <source>
        <dbReference type="Pfam" id="PF03256"/>
    </source>
</evidence>
<evidence type="ECO:0000256" key="2">
    <source>
        <dbReference type="ARBA" id="ARBA00022618"/>
    </source>
</evidence>
<feature type="domain" description="DOC" evidence="7">
    <location>
        <begin position="413"/>
        <end position="461"/>
    </location>
</feature>
<dbReference type="GO" id="GO:0005680">
    <property type="term" value="C:anaphase-promoting complex"/>
    <property type="evidence" value="ECO:0007669"/>
    <property type="project" value="InterPro"/>
</dbReference>
<dbReference type="SUPFAM" id="SSF49785">
    <property type="entry name" value="Galactose-binding domain-like"/>
    <property type="match status" value="1"/>
</dbReference>
<proteinExistence type="inferred from homology"/>
<keyword evidence="6" id="KW-1133">Transmembrane helix</keyword>
<keyword evidence="6" id="KW-0812">Transmembrane</keyword>
<sequence length="467" mass="53062">MALRSTHIARKENLLFLGVRFRFSSESTEDEVSISVSSSEVSMSKLFICSSIEGSRLRLLMSLEVTSSLTSFVLNGIAMTGMLEVVSNPWRFTVGNWLCDSDLVSPTGIEWVLTEKDLLADSYSDLEASILDEKEFLLLKVISTFPELSCLICSMVGAGRGIDGVALSITHLSGRVTSSHFIFLGRETNVELIQRDFWNVPVIHVLVDIFESDFLIEEIVFWGDLLGLVVLIFNRLEFLEEDDEEEFERKEIREKDRKSLDMIMIFSNIFSLIWFHRNTSLKRVEISQLALSKTLLHSRFSFSSHLISARNRSVDTHIAPHSFRYCRKPLAGTHRTSYRRKVEENPTLLLELCGSKKPYTALGTVVGAQSSKLSTLPVNKVLIKLLGHFVHLANHIKVSIRMVMWGFILLWRLIVLFLVFKLDESYTPSKVSIRADDGFHNLKENKTVELVKATGWVYLSLFGADPR</sequence>
<keyword evidence="9" id="KW-1185">Reference proteome</keyword>
<dbReference type="InterPro" id="IPR004939">
    <property type="entry name" value="APC_su10/DOC_dom"/>
</dbReference>
<evidence type="ECO:0000256" key="4">
    <source>
        <dbReference type="ARBA" id="ARBA00022786"/>
    </source>
</evidence>
<evidence type="ECO:0000313" key="9">
    <source>
        <dbReference type="Proteomes" id="UP000289340"/>
    </source>
</evidence>
<comment type="caution">
    <text evidence="8">The sequence shown here is derived from an EMBL/GenBank/DDBJ whole genome shotgun (WGS) entry which is preliminary data.</text>
</comment>
<dbReference type="GO" id="GO:0031145">
    <property type="term" value="P:anaphase-promoting complex-dependent catabolic process"/>
    <property type="evidence" value="ECO:0007669"/>
    <property type="project" value="InterPro"/>
</dbReference>
<evidence type="ECO:0000256" key="5">
    <source>
        <dbReference type="ARBA" id="ARBA00023306"/>
    </source>
</evidence>
<keyword evidence="4" id="KW-0833">Ubl conjugation pathway</keyword>
<evidence type="ECO:0000256" key="1">
    <source>
        <dbReference type="ARBA" id="ARBA00006762"/>
    </source>
</evidence>
<dbReference type="Proteomes" id="UP000289340">
    <property type="component" value="Chromosome 2"/>
</dbReference>
<feature type="transmembrane region" description="Helical" evidence="6">
    <location>
        <begin position="402"/>
        <end position="420"/>
    </location>
</feature>
<dbReference type="PANTHER" id="PTHR12936">
    <property type="entry name" value="ANAPHASE-PROMOTING COMPLEX 10"/>
    <property type="match status" value="1"/>
</dbReference>
<evidence type="ECO:0000256" key="6">
    <source>
        <dbReference type="SAM" id="Phobius"/>
    </source>
</evidence>
<keyword evidence="5" id="KW-0131">Cell cycle</keyword>
<dbReference type="Gene3D" id="2.60.120.260">
    <property type="entry name" value="Galactose-binding domain-like"/>
    <property type="match status" value="1"/>
</dbReference>
<protein>
    <submittedName>
        <fullName evidence="8">Anaphase-promoting complex subunit 10</fullName>
    </submittedName>
</protein>
<dbReference type="Pfam" id="PF03256">
    <property type="entry name" value="ANAPC10"/>
    <property type="match status" value="1"/>
</dbReference>
<accession>A0A445LQ17</accession>
<gene>
    <name evidence="8" type="ORF">D0Y65_004188</name>
</gene>
<dbReference type="PANTHER" id="PTHR12936:SF0">
    <property type="entry name" value="ANAPHASE-PROMOTING COMPLEX SUBUNIT 10"/>
    <property type="match status" value="1"/>
</dbReference>
<dbReference type="EMBL" id="QZWG01000002">
    <property type="protein sequence ID" value="RZC25389.1"/>
    <property type="molecule type" value="Genomic_DNA"/>
</dbReference>
<keyword evidence="2" id="KW-0132">Cell division</keyword>
<reference evidence="8 9" key="1">
    <citation type="submission" date="2018-09" db="EMBL/GenBank/DDBJ databases">
        <title>A high-quality reference genome of wild soybean provides a powerful tool to mine soybean genomes.</title>
        <authorList>
            <person name="Xie M."/>
            <person name="Chung C.Y.L."/>
            <person name="Li M.-W."/>
            <person name="Wong F.-L."/>
            <person name="Chan T.-F."/>
            <person name="Lam H.-M."/>
        </authorList>
    </citation>
    <scope>NUCLEOTIDE SEQUENCE [LARGE SCALE GENOMIC DNA]</scope>
    <source>
        <strain evidence="9">cv. W05</strain>
        <tissue evidence="8">Hypocotyl of etiolated seedlings</tissue>
    </source>
</reference>
<keyword evidence="6" id="KW-0472">Membrane</keyword>
<dbReference type="InterPro" id="IPR016901">
    <property type="entry name" value="APC10/Doc1"/>
</dbReference>
<dbReference type="GO" id="GO:0051301">
    <property type="term" value="P:cell division"/>
    <property type="evidence" value="ECO:0007669"/>
    <property type="project" value="UniProtKB-KW"/>
</dbReference>
<dbReference type="InterPro" id="IPR008979">
    <property type="entry name" value="Galactose-bd-like_sf"/>
</dbReference>
<name>A0A445LQ17_GLYSO</name>